<feature type="transmembrane region" description="Helical" evidence="7">
    <location>
        <begin position="54"/>
        <end position="77"/>
    </location>
</feature>
<feature type="transmembrane region" description="Helical" evidence="7">
    <location>
        <begin position="98"/>
        <end position="121"/>
    </location>
</feature>
<evidence type="ECO:0000256" key="6">
    <source>
        <dbReference type="ARBA" id="ARBA00023136"/>
    </source>
</evidence>
<comment type="subcellular location">
    <subcellularLocation>
        <location evidence="1">Cell membrane</location>
        <topology evidence="1">Multi-pass membrane protein</topology>
    </subcellularLocation>
</comment>
<dbReference type="GO" id="GO:0015297">
    <property type="term" value="F:antiporter activity"/>
    <property type="evidence" value="ECO:0007669"/>
    <property type="project" value="InterPro"/>
</dbReference>
<keyword evidence="6 7" id="KW-0472">Membrane</keyword>
<evidence type="ECO:0000256" key="7">
    <source>
        <dbReference type="SAM" id="Phobius"/>
    </source>
</evidence>
<dbReference type="InterPro" id="IPR048279">
    <property type="entry name" value="MdtK-like"/>
</dbReference>
<evidence type="ECO:0000256" key="1">
    <source>
        <dbReference type="ARBA" id="ARBA00004651"/>
    </source>
</evidence>
<organism evidence="8 9">
    <name type="scientific">Candidatus Pelethenecus faecipullorum</name>
    <dbReference type="NCBI Taxonomy" id="2840900"/>
    <lineage>
        <taxon>Bacteria</taxon>
        <taxon>Bacillati</taxon>
        <taxon>Mycoplasmatota</taxon>
        <taxon>Mollicutes</taxon>
        <taxon>Candidatus Pelethenecus</taxon>
    </lineage>
</organism>
<evidence type="ECO:0000256" key="5">
    <source>
        <dbReference type="ARBA" id="ARBA00022989"/>
    </source>
</evidence>
<evidence type="ECO:0000256" key="4">
    <source>
        <dbReference type="ARBA" id="ARBA00022692"/>
    </source>
</evidence>
<dbReference type="GO" id="GO:0042910">
    <property type="term" value="F:xenobiotic transmembrane transporter activity"/>
    <property type="evidence" value="ECO:0007669"/>
    <property type="project" value="InterPro"/>
</dbReference>
<feature type="transmembrane region" description="Helical" evidence="7">
    <location>
        <begin position="328"/>
        <end position="351"/>
    </location>
</feature>
<dbReference type="PIRSF" id="PIRSF006603">
    <property type="entry name" value="DinF"/>
    <property type="match status" value="1"/>
</dbReference>
<dbReference type="EMBL" id="DVLF01000060">
    <property type="protein sequence ID" value="HIT49740.1"/>
    <property type="molecule type" value="Genomic_DNA"/>
</dbReference>
<feature type="transmembrane region" description="Helical" evidence="7">
    <location>
        <begin position="371"/>
        <end position="389"/>
    </location>
</feature>
<dbReference type="InterPro" id="IPR051327">
    <property type="entry name" value="MATE_MepA_subfamily"/>
</dbReference>
<feature type="transmembrane region" description="Helical" evidence="7">
    <location>
        <begin position="21"/>
        <end position="42"/>
    </location>
</feature>
<feature type="transmembrane region" description="Helical" evidence="7">
    <location>
        <begin position="426"/>
        <end position="449"/>
    </location>
</feature>
<feature type="transmembrane region" description="Helical" evidence="7">
    <location>
        <begin position="247"/>
        <end position="264"/>
    </location>
</feature>
<evidence type="ECO:0000256" key="2">
    <source>
        <dbReference type="ARBA" id="ARBA00022448"/>
    </source>
</evidence>
<comment type="caution">
    <text evidence="8">The sequence shown here is derived from an EMBL/GenBank/DDBJ whole genome shotgun (WGS) entry which is preliminary data.</text>
</comment>
<dbReference type="InterPro" id="IPR002528">
    <property type="entry name" value="MATE_fam"/>
</dbReference>
<dbReference type="PANTHER" id="PTHR43823">
    <property type="entry name" value="SPORULATION PROTEIN YKVU"/>
    <property type="match status" value="1"/>
</dbReference>
<feature type="transmembrane region" description="Helical" evidence="7">
    <location>
        <begin position="143"/>
        <end position="165"/>
    </location>
</feature>
<keyword evidence="5 7" id="KW-1133">Transmembrane helix</keyword>
<protein>
    <recommendedName>
        <fullName evidence="10">MATE family efflux transporter</fullName>
    </recommendedName>
</protein>
<reference evidence="8" key="1">
    <citation type="submission" date="2020-10" db="EMBL/GenBank/DDBJ databases">
        <authorList>
            <person name="Gilroy R."/>
        </authorList>
    </citation>
    <scope>NUCLEOTIDE SEQUENCE</scope>
    <source>
        <strain evidence="8">ChiW17-6978</strain>
    </source>
</reference>
<reference evidence="8" key="2">
    <citation type="journal article" date="2021" name="PeerJ">
        <title>Extensive microbial diversity within the chicken gut microbiome revealed by metagenomics and culture.</title>
        <authorList>
            <person name="Gilroy R."/>
            <person name="Ravi A."/>
            <person name="Getino M."/>
            <person name="Pursley I."/>
            <person name="Horton D.L."/>
            <person name="Alikhan N.F."/>
            <person name="Baker D."/>
            <person name="Gharbi K."/>
            <person name="Hall N."/>
            <person name="Watson M."/>
            <person name="Adriaenssens E.M."/>
            <person name="Foster-Nyarko E."/>
            <person name="Jarju S."/>
            <person name="Secka A."/>
            <person name="Antonio M."/>
            <person name="Oren A."/>
            <person name="Chaudhuri R.R."/>
            <person name="La Ragione R."/>
            <person name="Hildebrand F."/>
            <person name="Pallen M.J."/>
        </authorList>
    </citation>
    <scope>NUCLEOTIDE SEQUENCE</scope>
    <source>
        <strain evidence="8">ChiW17-6978</strain>
    </source>
</reference>
<keyword evidence="2" id="KW-0813">Transport</keyword>
<dbReference type="PANTHER" id="PTHR43823:SF3">
    <property type="entry name" value="MULTIDRUG EXPORT PROTEIN MEPA"/>
    <property type="match status" value="1"/>
</dbReference>
<dbReference type="AlphaFoldDB" id="A0A9D1GQI6"/>
<sequence length="478" mass="52724">MNQINSNQSNYLFEECPIWKAIAKLAIPTIISQIILVIYNMADTFFVGLAQSDAKLTAVTICMPAFMILSAIANLFGIGGSSVISRALGKNKIDKAKASSAFSFWGCLFIGLLYVLTIFLFKDLTIDLLGGKDAEVHAYADTYLLWAVEIGGIVTILNSFFGHLFRSEGKSFLAGFGIILGGILNILLDPLFMFVIFEKGNEVMGAAVATFLSNLLAVIYFIIILIIQRKKTVLNLKPSKRMFKKSVVYGVLLTGLPACLMTLFENISYAVLDNLMAGYGIVYQAGIGVAKKINMLAHSIVRGMSQGVLPLIAYNYAKKNIKRMNQSLYYSAFVSIAIATLCMITCLMFNQTLISIFIQQDSASLTYGSEFLMILCIGAPFSAWAYAIISFFQATKRSFKSFILAILRKGLLDIPMMFIINPNIPIYGIVMATPIVDIICCFVAVVLFIHFRKIMIQKYGNAPQQETRVAISTSYKSS</sequence>
<keyword evidence="4 7" id="KW-0812">Transmembrane</keyword>
<accession>A0A9D1GQI6</accession>
<dbReference type="Pfam" id="PF01554">
    <property type="entry name" value="MatE"/>
    <property type="match status" value="2"/>
</dbReference>
<evidence type="ECO:0000313" key="8">
    <source>
        <dbReference type="EMBL" id="HIT49740.1"/>
    </source>
</evidence>
<dbReference type="GO" id="GO:0005886">
    <property type="term" value="C:plasma membrane"/>
    <property type="evidence" value="ECO:0007669"/>
    <property type="project" value="UniProtKB-SubCell"/>
</dbReference>
<evidence type="ECO:0000313" key="9">
    <source>
        <dbReference type="Proteomes" id="UP000886758"/>
    </source>
</evidence>
<evidence type="ECO:0000256" key="3">
    <source>
        <dbReference type="ARBA" id="ARBA00022475"/>
    </source>
</evidence>
<proteinExistence type="predicted"/>
<evidence type="ECO:0008006" key="10">
    <source>
        <dbReference type="Google" id="ProtNLM"/>
    </source>
</evidence>
<feature type="transmembrane region" description="Helical" evidence="7">
    <location>
        <begin position="172"/>
        <end position="197"/>
    </location>
</feature>
<dbReference type="Proteomes" id="UP000886758">
    <property type="component" value="Unassembled WGS sequence"/>
</dbReference>
<name>A0A9D1GQI6_9MOLU</name>
<gene>
    <name evidence="8" type="ORF">IAD46_01805</name>
</gene>
<keyword evidence="3" id="KW-1003">Cell membrane</keyword>
<feature type="transmembrane region" description="Helical" evidence="7">
    <location>
        <begin position="203"/>
        <end position="227"/>
    </location>
</feature>